<dbReference type="Gene3D" id="3.40.50.261">
    <property type="entry name" value="Succinyl-CoA synthetase domains"/>
    <property type="match status" value="1"/>
</dbReference>
<evidence type="ECO:0000313" key="10">
    <source>
        <dbReference type="EMBL" id="MBI6628713.1"/>
    </source>
</evidence>
<dbReference type="SUPFAM" id="SSF52210">
    <property type="entry name" value="Succinyl-CoA synthetase domains"/>
    <property type="match status" value="1"/>
</dbReference>
<dbReference type="Pfam" id="PF00549">
    <property type="entry name" value="Ligase_CoA"/>
    <property type="match status" value="1"/>
</dbReference>
<comment type="caution">
    <text evidence="10">The sequence shown here is derived from an EMBL/GenBank/DDBJ whole genome shotgun (WGS) entry which is preliminary data.</text>
</comment>
<evidence type="ECO:0000256" key="4">
    <source>
        <dbReference type="ARBA" id="ARBA00022741"/>
    </source>
</evidence>
<dbReference type="GO" id="GO:0004775">
    <property type="term" value="F:succinate-CoA ligase (ADP-forming) activity"/>
    <property type="evidence" value="ECO:0007669"/>
    <property type="project" value="UniProtKB-UniRule"/>
</dbReference>
<evidence type="ECO:0000256" key="1">
    <source>
        <dbReference type="ARBA" id="ARBA00005064"/>
    </source>
</evidence>
<evidence type="ECO:0000313" key="11">
    <source>
        <dbReference type="Proteomes" id="UP000613255"/>
    </source>
</evidence>
<keyword evidence="3 5" id="KW-0436">Ligase</keyword>
<dbReference type="SMART" id="SM00881">
    <property type="entry name" value="CoA_binding"/>
    <property type="match status" value="1"/>
</dbReference>
<protein>
    <recommendedName>
        <fullName evidence="5">Succinate--CoA ligase [ADP-forming] subunit alpha</fullName>
        <ecNumber evidence="5">6.2.1.5</ecNumber>
    </recommendedName>
    <alternativeName>
        <fullName evidence="5">Succinyl-CoA synthetase subunit alpha</fullName>
        <shortName evidence="5">SCS-alpha</shortName>
    </alternativeName>
</protein>
<accession>A0A934HID2</accession>
<evidence type="ECO:0000256" key="6">
    <source>
        <dbReference type="PIRSR" id="PIRSR001553-1"/>
    </source>
</evidence>
<dbReference type="InterPro" id="IPR017440">
    <property type="entry name" value="Cit_synth/succinyl-CoA_lig_AS"/>
</dbReference>
<evidence type="ECO:0000256" key="8">
    <source>
        <dbReference type="RuleBase" id="RU000699"/>
    </source>
</evidence>
<dbReference type="FunFam" id="3.40.50.720:FF:000002">
    <property type="entry name" value="Succinate--CoA ligase [ADP-forming] subunit alpha"/>
    <property type="match status" value="1"/>
</dbReference>
<comment type="catalytic activity">
    <reaction evidence="5">
        <text>GTP + succinate + CoA = succinyl-CoA + GDP + phosphate</text>
        <dbReference type="Rhea" id="RHEA:22120"/>
        <dbReference type="ChEBI" id="CHEBI:30031"/>
        <dbReference type="ChEBI" id="CHEBI:37565"/>
        <dbReference type="ChEBI" id="CHEBI:43474"/>
        <dbReference type="ChEBI" id="CHEBI:57287"/>
        <dbReference type="ChEBI" id="CHEBI:57292"/>
        <dbReference type="ChEBI" id="CHEBI:58189"/>
    </reaction>
</comment>
<evidence type="ECO:0000259" key="9">
    <source>
        <dbReference type="SMART" id="SM00881"/>
    </source>
</evidence>
<comment type="similarity">
    <text evidence="5 7">Belongs to the succinate/malate CoA ligase alpha subunit family.</text>
</comment>
<feature type="domain" description="CoA-binding" evidence="9">
    <location>
        <begin position="4"/>
        <end position="100"/>
    </location>
</feature>
<dbReference type="NCBIfam" id="NF004230">
    <property type="entry name" value="PRK05678.1"/>
    <property type="match status" value="1"/>
</dbReference>
<dbReference type="GO" id="GO:0006099">
    <property type="term" value="P:tricarboxylic acid cycle"/>
    <property type="evidence" value="ECO:0007669"/>
    <property type="project" value="UniProtKB-UniRule"/>
</dbReference>
<dbReference type="EMBL" id="JAEIJD010000001">
    <property type="protein sequence ID" value="MBI6628713.1"/>
    <property type="molecule type" value="Genomic_DNA"/>
</dbReference>
<dbReference type="HAMAP" id="MF_01988">
    <property type="entry name" value="Succ_CoA_alpha"/>
    <property type="match status" value="1"/>
</dbReference>
<feature type="binding site" evidence="5">
    <location>
        <begin position="17"/>
        <end position="20"/>
    </location>
    <ligand>
        <name>CoA</name>
        <dbReference type="ChEBI" id="CHEBI:57287"/>
    </ligand>
</feature>
<proteinExistence type="inferred from homology"/>
<dbReference type="EC" id="6.2.1.5" evidence="5"/>
<dbReference type="FunFam" id="3.40.50.261:FF:000006">
    <property type="entry name" value="Succinate--CoA ligase [ADP-forming] subunit alpha"/>
    <property type="match status" value="1"/>
</dbReference>
<dbReference type="Proteomes" id="UP000613255">
    <property type="component" value="Unassembled WGS sequence"/>
</dbReference>
<dbReference type="InterPro" id="IPR033847">
    <property type="entry name" value="Citrt_syn/SCS-alpha_CS"/>
</dbReference>
<dbReference type="PROSITE" id="PS01216">
    <property type="entry name" value="SUCCINYL_COA_LIG_1"/>
    <property type="match status" value="1"/>
</dbReference>
<keyword evidence="4 5" id="KW-0547">Nucleotide-binding</keyword>
<sequence length="293" mass="30000">MAVLISEHTKVICQGLTGSQGTFHTEQAIAYGTKMVAGVTPGKGGQTHLDLPIFDSVHNAKAATEADATVIYVPTPFAADSILEAIDAEIELIVCITEGIPVLDMMRVKGALKGSKSRLIGPNCPGVMVPGACKIGIMPGSIFQRGSVGIVSRSGTLTYEAVKQTTNVGLGQSTAVGIGGDPIKGMEHVDVLELLLGDDETESILLIGEIGGTAEEDAAQFLADERKKGRWKPTAGFIAGRTAPAGRRMGHAGAVVTGGKGGADDKIEAMKSAGIIVADSPATLGEAVLEAIG</sequence>
<dbReference type="PRINTS" id="PR01798">
    <property type="entry name" value="SCOASYNTHASE"/>
</dbReference>
<keyword evidence="11" id="KW-1185">Reference proteome</keyword>
<dbReference type="PANTHER" id="PTHR11117">
    <property type="entry name" value="SUCCINYL-COA LIGASE SUBUNIT ALPHA"/>
    <property type="match status" value="1"/>
</dbReference>
<comment type="pathway">
    <text evidence="1 5 8">Carbohydrate metabolism; tricarboxylic acid cycle; succinate from succinyl-CoA (ligase route): step 1/1.</text>
</comment>
<dbReference type="NCBIfam" id="TIGR01019">
    <property type="entry name" value="sucCoAalpha"/>
    <property type="match status" value="1"/>
</dbReference>
<comment type="catalytic activity">
    <reaction evidence="5 8">
        <text>succinate + ATP + CoA = succinyl-CoA + ADP + phosphate</text>
        <dbReference type="Rhea" id="RHEA:17661"/>
        <dbReference type="ChEBI" id="CHEBI:30031"/>
        <dbReference type="ChEBI" id="CHEBI:30616"/>
        <dbReference type="ChEBI" id="CHEBI:43474"/>
        <dbReference type="ChEBI" id="CHEBI:57287"/>
        <dbReference type="ChEBI" id="CHEBI:57292"/>
        <dbReference type="ChEBI" id="CHEBI:456216"/>
        <dbReference type="EC" id="6.2.1.5"/>
    </reaction>
</comment>
<dbReference type="InterPro" id="IPR036291">
    <property type="entry name" value="NAD(P)-bd_dom_sf"/>
</dbReference>
<reference evidence="10" key="1">
    <citation type="submission" date="2020-12" db="EMBL/GenBank/DDBJ databases">
        <title>Pontibaca salina gen. nov., sp. nov., isolated from marine sediment.</title>
        <authorList>
            <person name="Bo J."/>
            <person name="Wang S."/>
            <person name="Song X."/>
            <person name="Du Z."/>
        </authorList>
    </citation>
    <scope>NUCLEOTIDE SEQUENCE</scope>
    <source>
        <strain evidence="10">S1109L</strain>
    </source>
</reference>
<dbReference type="AlphaFoldDB" id="A0A934HID2"/>
<dbReference type="SUPFAM" id="SSF51735">
    <property type="entry name" value="NAD(P)-binding Rossmann-fold domains"/>
    <property type="match status" value="1"/>
</dbReference>
<dbReference type="PIRSF" id="PIRSF001553">
    <property type="entry name" value="SucCS_alpha"/>
    <property type="match status" value="1"/>
</dbReference>
<dbReference type="GO" id="GO:0000166">
    <property type="term" value="F:nucleotide binding"/>
    <property type="evidence" value="ECO:0007669"/>
    <property type="project" value="UniProtKB-KW"/>
</dbReference>
<dbReference type="InterPro" id="IPR016102">
    <property type="entry name" value="Succinyl-CoA_synth-like"/>
</dbReference>
<organism evidence="10 11">
    <name type="scientific">Pontibaca salina</name>
    <dbReference type="NCBI Taxonomy" id="2795731"/>
    <lineage>
        <taxon>Bacteria</taxon>
        <taxon>Pseudomonadati</taxon>
        <taxon>Pseudomonadota</taxon>
        <taxon>Alphaproteobacteria</taxon>
        <taxon>Rhodobacterales</taxon>
        <taxon>Roseobacteraceae</taxon>
        <taxon>Pontibaca</taxon>
    </lineage>
</organism>
<dbReference type="PANTHER" id="PTHR11117:SF2">
    <property type="entry name" value="SUCCINATE--COA LIGASE [ADP_GDP-FORMING] SUBUNIT ALPHA, MITOCHONDRIAL"/>
    <property type="match status" value="1"/>
</dbReference>
<evidence type="ECO:0000256" key="5">
    <source>
        <dbReference type="HAMAP-Rule" id="MF_01988"/>
    </source>
</evidence>
<evidence type="ECO:0000256" key="3">
    <source>
        <dbReference type="ARBA" id="ARBA00022598"/>
    </source>
</evidence>
<dbReference type="InterPro" id="IPR003781">
    <property type="entry name" value="CoA-bd"/>
</dbReference>
<dbReference type="GO" id="GO:0009361">
    <property type="term" value="C:succinate-CoA ligase complex (ADP-forming)"/>
    <property type="evidence" value="ECO:0007669"/>
    <property type="project" value="TreeGrafter"/>
</dbReference>
<dbReference type="InterPro" id="IPR005811">
    <property type="entry name" value="SUCC_ACL_C"/>
</dbReference>
<evidence type="ECO:0000256" key="7">
    <source>
        <dbReference type="RuleBase" id="RU000677"/>
    </source>
</evidence>
<comment type="subunit">
    <text evidence="5 8">Heterotetramer of two alpha and two beta subunits.</text>
</comment>
<feature type="binding site" evidence="5">
    <location>
        <position position="159"/>
    </location>
    <ligand>
        <name>substrate</name>
        <note>ligand shared with subunit beta</note>
    </ligand>
</feature>
<name>A0A934HID2_9RHOB</name>
<feature type="binding site" evidence="5">
    <location>
        <position position="43"/>
    </location>
    <ligand>
        <name>CoA</name>
        <dbReference type="ChEBI" id="CHEBI:57287"/>
    </ligand>
</feature>
<feature type="binding site" evidence="5">
    <location>
        <begin position="96"/>
        <end position="98"/>
    </location>
    <ligand>
        <name>CoA</name>
        <dbReference type="ChEBI" id="CHEBI:57287"/>
    </ligand>
</feature>
<gene>
    <name evidence="5 10" type="primary">sucD</name>
    <name evidence="10" type="ORF">JAO82_02350</name>
</gene>
<dbReference type="Pfam" id="PF02629">
    <property type="entry name" value="CoA_binding"/>
    <property type="match status" value="1"/>
</dbReference>
<feature type="active site" description="Tele-phosphohistidine intermediate" evidence="5 6">
    <location>
        <position position="251"/>
    </location>
</feature>
<dbReference type="GO" id="GO:0004776">
    <property type="term" value="F:succinate-CoA ligase (GDP-forming) activity"/>
    <property type="evidence" value="ECO:0007669"/>
    <property type="project" value="TreeGrafter"/>
</dbReference>
<evidence type="ECO:0000256" key="2">
    <source>
        <dbReference type="ARBA" id="ARBA00022532"/>
    </source>
</evidence>
<dbReference type="Gene3D" id="3.40.50.720">
    <property type="entry name" value="NAD(P)-binding Rossmann-like Domain"/>
    <property type="match status" value="1"/>
</dbReference>
<keyword evidence="2 5" id="KW-0816">Tricarboxylic acid cycle</keyword>
<dbReference type="PROSITE" id="PS00399">
    <property type="entry name" value="SUCCINYL_COA_LIG_2"/>
    <property type="match status" value="1"/>
</dbReference>
<dbReference type="InterPro" id="IPR005810">
    <property type="entry name" value="CoA_lig_alpha"/>
</dbReference>
<dbReference type="RefSeq" id="WP_198684712.1">
    <property type="nucleotide sequence ID" value="NZ_JAEIJD010000001.1"/>
</dbReference>
<comment type="function">
    <text evidence="5 8">Succinyl-CoA synthetase functions in the citric acid cycle (TCA), coupling the hydrolysis of succinyl-CoA to the synthesis of either ATP or GTP and thus represents the only step of substrate-level phosphorylation in the TCA. The alpha subunit of the enzyme binds the substrates coenzyme A and phosphate, while succinate binding and nucleotide specificity is provided by the beta subunit.</text>
</comment>